<evidence type="ECO:0000256" key="2">
    <source>
        <dbReference type="ARBA" id="ARBA00023002"/>
    </source>
</evidence>
<evidence type="ECO:0000313" key="3">
    <source>
        <dbReference type="EMBL" id="NID10144.1"/>
    </source>
</evidence>
<reference evidence="4" key="1">
    <citation type="submission" date="2019-09" db="EMBL/GenBank/DDBJ databases">
        <authorList>
            <person name="Jung D.-H."/>
        </authorList>
    </citation>
    <scope>NUCLEOTIDE SEQUENCE [LARGE SCALE GENOMIC DNA]</scope>
    <source>
        <strain evidence="4">JA-25</strain>
    </source>
</reference>
<dbReference type="NCBIfam" id="NF004203">
    <property type="entry name" value="PRK05653.2-4"/>
    <property type="match status" value="1"/>
</dbReference>
<dbReference type="Gene3D" id="3.40.50.720">
    <property type="entry name" value="NAD(P)-binding Rossmann-like Domain"/>
    <property type="match status" value="1"/>
</dbReference>
<dbReference type="InterPro" id="IPR036291">
    <property type="entry name" value="NAD(P)-bd_dom_sf"/>
</dbReference>
<dbReference type="CDD" id="cd05233">
    <property type="entry name" value="SDR_c"/>
    <property type="match status" value="1"/>
</dbReference>
<dbReference type="PRINTS" id="PR00080">
    <property type="entry name" value="SDRFAMILY"/>
</dbReference>
<evidence type="ECO:0000313" key="4">
    <source>
        <dbReference type="Proteomes" id="UP000606008"/>
    </source>
</evidence>
<sequence length="265" mass="28258">MGMNENELVGKVALITGAGSGIGKAAAVLMAKAGANIVAISRTQDEVDETIREVEKAGSQGLALTADISSEEDMKRVYEQLEKRFGRLDIIFANAGINGVWAPIDELTPEEWRKTIDINLTGTYMTVHFGVPLLKRQGGAIIITASVNGTRIFTNTGSTAYSSTKAAQVAFTQLIALELAKHKIRVNVVCPGAIDTEIDDNTQHRNLEAITEPAEFPEGEIPLTDGKPGTSEQVADLVLFLASDRASHITGTPVWIDGGESLLLG</sequence>
<dbReference type="Proteomes" id="UP000606008">
    <property type="component" value="Unassembled WGS sequence"/>
</dbReference>
<dbReference type="InterPro" id="IPR002347">
    <property type="entry name" value="SDR_fam"/>
</dbReference>
<dbReference type="SUPFAM" id="SSF51735">
    <property type="entry name" value="NAD(P)-binding Rossmann-fold domains"/>
    <property type="match status" value="1"/>
</dbReference>
<keyword evidence="4" id="KW-1185">Reference proteome</keyword>
<accession>A0ABX0QDB2</accession>
<keyword evidence="2" id="KW-0560">Oxidoreductase</keyword>
<comment type="similarity">
    <text evidence="1">Belongs to the short-chain dehydrogenases/reductases (SDR) family.</text>
</comment>
<dbReference type="PANTHER" id="PTHR24321:SF8">
    <property type="entry name" value="ESTRADIOL 17-BETA-DEHYDROGENASE 8-RELATED"/>
    <property type="match status" value="1"/>
</dbReference>
<dbReference type="Pfam" id="PF13561">
    <property type="entry name" value="adh_short_C2"/>
    <property type="match status" value="1"/>
</dbReference>
<protein>
    <submittedName>
        <fullName evidence="3">SDR family oxidoreductase</fullName>
    </submittedName>
</protein>
<organism evidence="3 4">
    <name type="scientific">Fibrivirga algicola</name>
    <dbReference type="NCBI Taxonomy" id="2950420"/>
    <lineage>
        <taxon>Bacteria</taxon>
        <taxon>Pseudomonadati</taxon>
        <taxon>Bacteroidota</taxon>
        <taxon>Cytophagia</taxon>
        <taxon>Cytophagales</taxon>
        <taxon>Spirosomataceae</taxon>
        <taxon>Fibrivirga</taxon>
    </lineage>
</organism>
<comment type="caution">
    <text evidence="3">The sequence shown here is derived from an EMBL/GenBank/DDBJ whole genome shotgun (WGS) entry which is preliminary data.</text>
</comment>
<dbReference type="EMBL" id="WAEL01000002">
    <property type="protein sequence ID" value="NID10144.1"/>
    <property type="molecule type" value="Genomic_DNA"/>
</dbReference>
<gene>
    <name evidence="3" type="ORF">F7231_08150</name>
</gene>
<dbReference type="PANTHER" id="PTHR24321">
    <property type="entry name" value="DEHYDROGENASES, SHORT CHAIN"/>
    <property type="match status" value="1"/>
</dbReference>
<reference evidence="4" key="2">
    <citation type="submission" date="2023-07" db="EMBL/GenBank/DDBJ databases">
        <authorList>
            <person name="Jung D.-H."/>
        </authorList>
    </citation>
    <scope>NUCLEOTIDE SEQUENCE [LARGE SCALE GENOMIC DNA]</scope>
    <source>
        <strain evidence="4">JA-25</strain>
    </source>
</reference>
<dbReference type="PRINTS" id="PR00081">
    <property type="entry name" value="GDHRDH"/>
</dbReference>
<proteinExistence type="inferred from homology"/>
<evidence type="ECO:0000256" key="1">
    <source>
        <dbReference type="ARBA" id="ARBA00006484"/>
    </source>
</evidence>
<name>A0ABX0QDB2_9BACT</name>